<sequence>MQSFTELVTTRRSIRRFQSQSIEKEKLDRILELARWTPSWANTQCWEVIAVTEPQLLEKLAAELSPKNPASLAMARGPLTLAICGEKQKSGFYKGEQSTMLGDWLMFDLGLFTQTISLAAHSEGLGSVVAGFFNHEKVRELLQVPEKYEVVALIPMGYPDHAPSAPKRREVSEFTHYECFGKGQKD</sequence>
<evidence type="ECO:0000259" key="3">
    <source>
        <dbReference type="Pfam" id="PF00881"/>
    </source>
</evidence>
<dbReference type="PANTHER" id="PTHR43673">
    <property type="entry name" value="NAD(P)H NITROREDUCTASE YDGI-RELATED"/>
    <property type="match status" value="1"/>
</dbReference>
<accession>A0A1M7Y9R7</accession>
<dbReference type="Proteomes" id="UP000184603">
    <property type="component" value="Unassembled WGS sequence"/>
</dbReference>
<dbReference type="EMBL" id="FRFE01000013">
    <property type="protein sequence ID" value="SHO49331.1"/>
    <property type="molecule type" value="Genomic_DNA"/>
</dbReference>
<evidence type="ECO:0000256" key="1">
    <source>
        <dbReference type="ARBA" id="ARBA00007118"/>
    </source>
</evidence>
<dbReference type="AlphaFoldDB" id="A0A1M7Y9R7"/>
<dbReference type="Pfam" id="PF00881">
    <property type="entry name" value="Nitroreductase"/>
    <property type="match status" value="1"/>
</dbReference>
<dbReference type="SUPFAM" id="SSF55469">
    <property type="entry name" value="FMN-dependent nitroreductase-like"/>
    <property type="match status" value="1"/>
</dbReference>
<name>A0A1M7Y9R7_9BACT</name>
<keyword evidence="5" id="KW-1185">Reference proteome</keyword>
<protein>
    <submittedName>
        <fullName evidence="4">Nitroreductase</fullName>
    </submittedName>
</protein>
<dbReference type="PANTHER" id="PTHR43673:SF10">
    <property type="entry name" value="NADH DEHYDROGENASE_NAD(P)H NITROREDUCTASE XCC3605-RELATED"/>
    <property type="match status" value="1"/>
</dbReference>
<feature type="domain" description="Nitroreductase" evidence="3">
    <location>
        <begin position="9"/>
        <end position="158"/>
    </location>
</feature>
<dbReference type="OrthoDB" id="9798230at2"/>
<organism evidence="4 5">
    <name type="scientific">Desulfopila aestuarii DSM 18488</name>
    <dbReference type="NCBI Taxonomy" id="1121416"/>
    <lineage>
        <taxon>Bacteria</taxon>
        <taxon>Pseudomonadati</taxon>
        <taxon>Thermodesulfobacteriota</taxon>
        <taxon>Desulfobulbia</taxon>
        <taxon>Desulfobulbales</taxon>
        <taxon>Desulfocapsaceae</taxon>
        <taxon>Desulfopila</taxon>
    </lineage>
</organism>
<dbReference type="RefSeq" id="WP_073614100.1">
    <property type="nucleotide sequence ID" value="NZ_FRFE01000013.1"/>
</dbReference>
<gene>
    <name evidence="4" type="ORF">SAMN02745220_02801</name>
</gene>
<dbReference type="GO" id="GO:0016491">
    <property type="term" value="F:oxidoreductase activity"/>
    <property type="evidence" value="ECO:0007669"/>
    <property type="project" value="UniProtKB-KW"/>
</dbReference>
<evidence type="ECO:0000256" key="2">
    <source>
        <dbReference type="ARBA" id="ARBA00023002"/>
    </source>
</evidence>
<dbReference type="InterPro" id="IPR029479">
    <property type="entry name" value="Nitroreductase"/>
</dbReference>
<dbReference type="Gene3D" id="3.40.109.10">
    <property type="entry name" value="NADH Oxidase"/>
    <property type="match status" value="1"/>
</dbReference>
<dbReference type="STRING" id="1121416.SAMN02745220_02801"/>
<comment type="similarity">
    <text evidence="1">Belongs to the nitroreductase family.</text>
</comment>
<evidence type="ECO:0000313" key="4">
    <source>
        <dbReference type="EMBL" id="SHO49331.1"/>
    </source>
</evidence>
<proteinExistence type="inferred from homology"/>
<reference evidence="4 5" key="1">
    <citation type="submission" date="2016-12" db="EMBL/GenBank/DDBJ databases">
        <authorList>
            <person name="Song W.-J."/>
            <person name="Kurnit D.M."/>
        </authorList>
    </citation>
    <scope>NUCLEOTIDE SEQUENCE [LARGE SCALE GENOMIC DNA]</scope>
    <source>
        <strain evidence="4 5">DSM 18488</strain>
    </source>
</reference>
<dbReference type="InterPro" id="IPR000415">
    <property type="entry name" value="Nitroreductase-like"/>
</dbReference>
<keyword evidence="2" id="KW-0560">Oxidoreductase</keyword>
<evidence type="ECO:0000313" key="5">
    <source>
        <dbReference type="Proteomes" id="UP000184603"/>
    </source>
</evidence>